<gene>
    <name evidence="1" type="ORF">QE405_003912</name>
</gene>
<proteinExistence type="predicted"/>
<dbReference type="EMBL" id="JAUTAN010000001">
    <property type="protein sequence ID" value="MDQ1106628.1"/>
    <property type="molecule type" value="Genomic_DNA"/>
</dbReference>
<comment type="caution">
    <text evidence="1">The sequence shown here is derived from an EMBL/GenBank/DDBJ whole genome shotgun (WGS) entry which is preliminary data.</text>
</comment>
<reference evidence="1" key="1">
    <citation type="submission" date="2023-07" db="EMBL/GenBank/DDBJ databases">
        <title>Functional and genomic diversity of the sorghum phyllosphere microbiome.</title>
        <authorList>
            <person name="Shade A."/>
        </authorList>
    </citation>
    <scope>NUCLEOTIDE SEQUENCE</scope>
    <source>
        <strain evidence="1">SORGH_AS_1067</strain>
    </source>
</reference>
<dbReference type="AlphaFoldDB" id="A0AAJ1X2G6"/>
<dbReference type="Proteomes" id="UP001239215">
    <property type="component" value="Unassembled WGS sequence"/>
</dbReference>
<sequence length="394" mass="44193">MVVSTGGVRGDESSFRARWHDDQESIHISVRPDGIDALPLEQRREALADLASTCSTALIAANDRHAVITDPPDPDYTLACGPAPTPRIDDVEVWLTDAPSIEHALAWIRTFATVLNAKGVRCTLSPSRWAGRSRPEPNGQMIPSAALCLKGWRIMDDTRRWGRYPNPGWVFDHELADRLLHSTLKWVVRDSPTPDTATVDIVVDGVGMFMPPTEAAWHLRRNLTNAKLMWFEQDTRSRNVRFDSIGRILAQAYEAHQPWTMTLAAVRSLLIDLHRDLELGVVRLAPNQTGKPGWALSSYAPLPEHLPRTRTIYSRWRHHDATKTFDAYGIQLLSDAHLAAAHDLTGWIITPLTGGMHLVEHPDPAAWFAHDEPDPHVLAQARHDFGPMIIDRRD</sequence>
<organism evidence="1 2">
    <name type="scientific">Nocardioides zeae</name>
    <dbReference type="NCBI Taxonomy" id="1457234"/>
    <lineage>
        <taxon>Bacteria</taxon>
        <taxon>Bacillati</taxon>
        <taxon>Actinomycetota</taxon>
        <taxon>Actinomycetes</taxon>
        <taxon>Propionibacteriales</taxon>
        <taxon>Nocardioidaceae</taxon>
        <taxon>Nocardioides</taxon>
    </lineage>
</organism>
<evidence type="ECO:0000313" key="2">
    <source>
        <dbReference type="Proteomes" id="UP001239215"/>
    </source>
</evidence>
<protein>
    <submittedName>
        <fullName evidence="1">Uncharacterized protein</fullName>
    </submittedName>
</protein>
<accession>A0AAJ1X2G6</accession>
<evidence type="ECO:0000313" key="1">
    <source>
        <dbReference type="EMBL" id="MDQ1106628.1"/>
    </source>
</evidence>
<name>A0AAJ1X2G6_9ACTN</name>